<evidence type="ECO:0000256" key="2">
    <source>
        <dbReference type="ARBA" id="ARBA00023125"/>
    </source>
</evidence>
<keyword evidence="3 4" id="KW-0539">Nucleus</keyword>
<reference evidence="7" key="2">
    <citation type="journal article" date="2023" name="Science">
        <title>Genomic signatures of disease resistance in endangered staghorn corals.</title>
        <authorList>
            <person name="Vollmer S.V."/>
            <person name="Selwyn J.D."/>
            <person name="Despard B.A."/>
            <person name="Roesel C.L."/>
        </authorList>
    </citation>
    <scope>NUCLEOTIDE SEQUENCE</scope>
    <source>
        <strain evidence="7">K2</strain>
    </source>
</reference>
<keyword evidence="8" id="KW-1185">Reference proteome</keyword>
<sequence length="250" mass="28908">MEVHFSALEDLHIKRPLNSFMVWAKERRRQMNRDNPKMRNAEISKILGEEWKQLSDDVKKPFIEEAIRLRRQHKIDHPNYRYRPRRKNRLVDPCSSGETIPGSDRYRQQFAPYPNTRPTSSGFLAHHPLQQDYKSAMFQSRYGLDKHGFVGTEHISKPSGNASASYIPPIPMRPTDLSPWNSYLSPTSSPYYFEPSRFSLPCENPVRAGAIHLGSMPHPRDKLPSPTGQAISRPHTGWPYFPPKGELQYA</sequence>
<dbReference type="EMBL" id="JARQWQ010000025">
    <property type="protein sequence ID" value="KAK2563538.1"/>
    <property type="molecule type" value="Genomic_DNA"/>
</dbReference>
<feature type="region of interest" description="Disordered" evidence="5">
    <location>
        <begin position="89"/>
        <end position="108"/>
    </location>
</feature>
<dbReference type="SUPFAM" id="SSF47095">
    <property type="entry name" value="HMG-box"/>
    <property type="match status" value="1"/>
</dbReference>
<reference evidence="7" key="1">
    <citation type="journal article" date="2023" name="G3 (Bethesda)">
        <title>Whole genome assembly and annotation of the endangered Caribbean coral Acropora cervicornis.</title>
        <authorList>
            <person name="Selwyn J.D."/>
            <person name="Vollmer S.V."/>
        </authorList>
    </citation>
    <scope>NUCLEOTIDE SEQUENCE</scope>
    <source>
        <strain evidence="7">K2</strain>
    </source>
</reference>
<dbReference type="PROSITE" id="PS50118">
    <property type="entry name" value="HMG_BOX_2"/>
    <property type="match status" value="1"/>
</dbReference>
<organism evidence="7 8">
    <name type="scientific">Acropora cervicornis</name>
    <name type="common">Staghorn coral</name>
    <dbReference type="NCBI Taxonomy" id="6130"/>
    <lineage>
        <taxon>Eukaryota</taxon>
        <taxon>Metazoa</taxon>
        <taxon>Cnidaria</taxon>
        <taxon>Anthozoa</taxon>
        <taxon>Hexacorallia</taxon>
        <taxon>Scleractinia</taxon>
        <taxon>Astrocoeniina</taxon>
        <taxon>Acroporidae</taxon>
        <taxon>Acropora</taxon>
    </lineage>
</organism>
<gene>
    <name evidence="7" type="ORF">P5673_013262</name>
</gene>
<evidence type="ECO:0000259" key="6">
    <source>
        <dbReference type="PROSITE" id="PS50118"/>
    </source>
</evidence>
<dbReference type="InterPro" id="IPR009071">
    <property type="entry name" value="HMG_box_dom"/>
</dbReference>
<comment type="caution">
    <text evidence="7">The sequence shown here is derived from an EMBL/GenBank/DDBJ whole genome shotgun (WGS) entry which is preliminary data.</text>
</comment>
<feature type="domain" description="HMG box" evidence="6">
    <location>
        <begin position="13"/>
        <end position="81"/>
    </location>
</feature>
<evidence type="ECO:0000313" key="7">
    <source>
        <dbReference type="EMBL" id="KAK2563538.1"/>
    </source>
</evidence>
<dbReference type="PANTHER" id="PTHR10270">
    <property type="entry name" value="SOX TRANSCRIPTION FACTOR"/>
    <property type="match status" value="1"/>
</dbReference>
<protein>
    <submittedName>
        <fullName evidence="7">Transcription factor sox-3</fullName>
    </submittedName>
</protein>
<dbReference type="AlphaFoldDB" id="A0AAD9V6X2"/>
<dbReference type="PANTHER" id="PTHR10270:SF324">
    <property type="entry name" value="SOX DOMAIN-CONTAINING PROTEIN DICHAETE-RELATED"/>
    <property type="match status" value="1"/>
</dbReference>
<feature type="DNA-binding region" description="HMG box" evidence="4">
    <location>
        <begin position="13"/>
        <end position="81"/>
    </location>
</feature>
<dbReference type="FunFam" id="1.10.30.10:FF:000002">
    <property type="entry name" value="transcription factor Sox-2"/>
    <property type="match status" value="1"/>
</dbReference>
<dbReference type="InterPro" id="IPR036910">
    <property type="entry name" value="HMG_box_dom_sf"/>
</dbReference>
<evidence type="ECO:0000256" key="3">
    <source>
        <dbReference type="ARBA" id="ARBA00023242"/>
    </source>
</evidence>
<dbReference type="GO" id="GO:0030182">
    <property type="term" value="P:neuron differentiation"/>
    <property type="evidence" value="ECO:0007669"/>
    <property type="project" value="TreeGrafter"/>
</dbReference>
<dbReference type="Proteomes" id="UP001249851">
    <property type="component" value="Unassembled WGS sequence"/>
</dbReference>
<dbReference type="GO" id="GO:0001228">
    <property type="term" value="F:DNA-binding transcription activator activity, RNA polymerase II-specific"/>
    <property type="evidence" value="ECO:0007669"/>
    <property type="project" value="TreeGrafter"/>
</dbReference>
<dbReference type="SMART" id="SM00398">
    <property type="entry name" value="HMG"/>
    <property type="match status" value="1"/>
</dbReference>
<keyword evidence="2 4" id="KW-0238">DNA-binding</keyword>
<dbReference type="InterPro" id="IPR050140">
    <property type="entry name" value="SRY-related_HMG-box_TF-like"/>
</dbReference>
<dbReference type="GO" id="GO:0005634">
    <property type="term" value="C:nucleus"/>
    <property type="evidence" value="ECO:0007669"/>
    <property type="project" value="UniProtKB-SubCell"/>
</dbReference>
<dbReference type="GO" id="GO:0000978">
    <property type="term" value="F:RNA polymerase II cis-regulatory region sequence-specific DNA binding"/>
    <property type="evidence" value="ECO:0007669"/>
    <property type="project" value="TreeGrafter"/>
</dbReference>
<dbReference type="GO" id="GO:0000122">
    <property type="term" value="P:negative regulation of transcription by RNA polymerase II"/>
    <property type="evidence" value="ECO:0007669"/>
    <property type="project" value="TreeGrafter"/>
</dbReference>
<comment type="subcellular location">
    <subcellularLocation>
        <location evidence="1">Nucleus</location>
    </subcellularLocation>
</comment>
<dbReference type="Gene3D" id="1.10.30.10">
    <property type="entry name" value="High mobility group box domain"/>
    <property type="match status" value="1"/>
</dbReference>
<evidence type="ECO:0000313" key="8">
    <source>
        <dbReference type="Proteomes" id="UP001249851"/>
    </source>
</evidence>
<evidence type="ECO:0000256" key="5">
    <source>
        <dbReference type="SAM" id="MobiDB-lite"/>
    </source>
</evidence>
<proteinExistence type="predicted"/>
<evidence type="ECO:0000256" key="1">
    <source>
        <dbReference type="ARBA" id="ARBA00004123"/>
    </source>
</evidence>
<name>A0AAD9V6X2_ACRCE</name>
<dbReference type="CDD" id="cd22004">
    <property type="entry name" value="HMG-box_SOX"/>
    <property type="match status" value="1"/>
</dbReference>
<accession>A0AAD9V6X2</accession>
<dbReference type="Pfam" id="PF00505">
    <property type="entry name" value="HMG_box"/>
    <property type="match status" value="1"/>
</dbReference>
<evidence type="ECO:0000256" key="4">
    <source>
        <dbReference type="PROSITE-ProRule" id="PRU00267"/>
    </source>
</evidence>